<dbReference type="InterPro" id="IPR029063">
    <property type="entry name" value="SAM-dependent_MTases_sf"/>
</dbReference>
<reference evidence="6" key="1">
    <citation type="journal article" date="2020" name="Fungal Divers.">
        <title>Resolving the Mortierellaceae phylogeny through synthesis of multi-gene phylogenetics and phylogenomics.</title>
        <authorList>
            <person name="Vandepol N."/>
            <person name="Liber J."/>
            <person name="Desiro A."/>
            <person name="Na H."/>
            <person name="Kennedy M."/>
            <person name="Barry K."/>
            <person name="Grigoriev I.V."/>
            <person name="Miller A.N."/>
            <person name="O'Donnell K."/>
            <person name="Stajich J.E."/>
            <person name="Bonito G."/>
        </authorList>
    </citation>
    <scope>NUCLEOTIDE SEQUENCE</scope>
    <source>
        <strain evidence="6">NVP1</strain>
    </source>
</reference>
<dbReference type="GO" id="GO:0032259">
    <property type="term" value="P:methylation"/>
    <property type="evidence" value="ECO:0007669"/>
    <property type="project" value="UniProtKB-KW"/>
</dbReference>
<organism evidence="6 7">
    <name type="scientific">Podila minutissima</name>
    <dbReference type="NCBI Taxonomy" id="64525"/>
    <lineage>
        <taxon>Eukaryota</taxon>
        <taxon>Fungi</taxon>
        <taxon>Fungi incertae sedis</taxon>
        <taxon>Mucoromycota</taxon>
        <taxon>Mortierellomycotina</taxon>
        <taxon>Mortierellomycetes</taxon>
        <taxon>Mortierellales</taxon>
        <taxon>Mortierellaceae</taxon>
        <taxon>Podila</taxon>
    </lineage>
</organism>
<keyword evidence="7" id="KW-1185">Reference proteome</keyword>
<name>A0A9P5SPX3_9FUNG</name>
<evidence type="ECO:0000256" key="4">
    <source>
        <dbReference type="SAM" id="MobiDB-lite"/>
    </source>
</evidence>
<feature type="compositionally biased region" description="Pro residues" evidence="4">
    <location>
        <begin position="41"/>
        <end position="52"/>
    </location>
</feature>
<dbReference type="EMBL" id="JAAAUY010000091">
    <property type="protein sequence ID" value="KAF9335655.1"/>
    <property type="molecule type" value="Genomic_DNA"/>
</dbReference>
<keyword evidence="3" id="KW-0808">Transferase</keyword>
<feature type="region of interest" description="Disordered" evidence="4">
    <location>
        <begin position="1"/>
        <end position="54"/>
    </location>
</feature>
<dbReference type="Gene3D" id="3.40.50.150">
    <property type="entry name" value="Vaccinia Virus protein VP39"/>
    <property type="match status" value="1"/>
</dbReference>
<dbReference type="InterPro" id="IPR013217">
    <property type="entry name" value="Methyltransf_12"/>
</dbReference>
<dbReference type="GO" id="GO:0008173">
    <property type="term" value="F:RNA methyltransferase activity"/>
    <property type="evidence" value="ECO:0007669"/>
    <property type="project" value="UniProtKB-ARBA"/>
</dbReference>
<dbReference type="GO" id="GO:0008757">
    <property type="term" value="F:S-adenosylmethionine-dependent methyltransferase activity"/>
    <property type="evidence" value="ECO:0007669"/>
    <property type="project" value="UniProtKB-ARBA"/>
</dbReference>
<evidence type="ECO:0000313" key="7">
    <source>
        <dbReference type="Proteomes" id="UP000696485"/>
    </source>
</evidence>
<feature type="compositionally biased region" description="Low complexity" evidence="4">
    <location>
        <begin position="20"/>
        <end position="40"/>
    </location>
</feature>
<evidence type="ECO:0000256" key="2">
    <source>
        <dbReference type="ARBA" id="ARBA00022603"/>
    </source>
</evidence>
<dbReference type="Proteomes" id="UP000696485">
    <property type="component" value="Unassembled WGS sequence"/>
</dbReference>
<feature type="domain" description="Methyltransferase type 12" evidence="5">
    <location>
        <begin position="141"/>
        <end position="242"/>
    </location>
</feature>
<evidence type="ECO:0000259" key="5">
    <source>
        <dbReference type="Pfam" id="PF08242"/>
    </source>
</evidence>
<proteinExistence type="inferred from homology"/>
<gene>
    <name evidence="6" type="primary">METTL6</name>
    <name evidence="6" type="ORF">BG006_011001</name>
</gene>
<feature type="compositionally biased region" description="Polar residues" evidence="4">
    <location>
        <begin position="10"/>
        <end position="19"/>
    </location>
</feature>
<dbReference type="CDD" id="cd02440">
    <property type="entry name" value="AdoMet_MTases"/>
    <property type="match status" value="1"/>
</dbReference>
<dbReference type="SUPFAM" id="SSF53335">
    <property type="entry name" value="S-adenosyl-L-methionine-dependent methyltransferases"/>
    <property type="match status" value="1"/>
</dbReference>
<dbReference type="Pfam" id="PF08242">
    <property type="entry name" value="Methyltransf_12"/>
    <property type="match status" value="1"/>
</dbReference>
<keyword evidence="2 6" id="KW-0489">Methyltransferase</keyword>
<dbReference type="PANTHER" id="PTHR22809">
    <property type="entry name" value="METHYLTRANSFERASE-RELATED"/>
    <property type="match status" value="1"/>
</dbReference>
<dbReference type="PANTHER" id="PTHR22809:SF5">
    <property type="entry name" value="TRNA N(3)-METHYLCYTIDINE METHYLTRANSFERASE METTL6"/>
    <property type="match status" value="1"/>
</dbReference>
<evidence type="ECO:0000256" key="1">
    <source>
        <dbReference type="ARBA" id="ARBA00009725"/>
    </source>
</evidence>
<protein>
    <submittedName>
        <fullName evidence="6">Methyltransferase-like protein 6</fullName>
    </submittedName>
</protein>
<sequence>MAETIEHTTDIMSSMTLKDTPTVSSSTTPSETSSTTTPSEPSTPSPTTPVEPSPIEARQEKLLQPLEPSILSQEKLDFARQVIEKDVSIKPWWVNKYKNEAAKNWDKFYKRNETRFYKDRHWIEREFTVYKESSKKAMRSLEVGCGVGNFIFPVLEKNPDLFMYACDFAPSAIELVKQHKDYAEGRCEAFVCDLTINPLTDHIEAESLDVVSSIFVLSAIPAEKLEAAVRNIKSVMKSGGMICFRDYAVYDAAQVKFSSNPGHKLDTNLYVRQDGTLSHFFSAEQMKTLFEQEGFTTMECDYVHRETINRAMALSVDRRFLQAKFVKN</sequence>
<dbReference type="InterPro" id="IPR026113">
    <property type="entry name" value="METTL2/6/8-like"/>
</dbReference>
<evidence type="ECO:0000313" key="6">
    <source>
        <dbReference type="EMBL" id="KAF9335655.1"/>
    </source>
</evidence>
<evidence type="ECO:0000256" key="3">
    <source>
        <dbReference type="ARBA" id="ARBA00022679"/>
    </source>
</evidence>
<comment type="caution">
    <text evidence="6">The sequence shown here is derived from an EMBL/GenBank/DDBJ whole genome shotgun (WGS) entry which is preliminary data.</text>
</comment>
<dbReference type="AlphaFoldDB" id="A0A9P5SPX3"/>
<accession>A0A9P5SPX3</accession>
<comment type="similarity">
    <text evidence="1">Belongs to the methyltransferase superfamily. METL family.</text>
</comment>